<keyword evidence="1" id="KW-0472">Membrane</keyword>
<protein>
    <submittedName>
        <fullName evidence="2">Uncharacterized protein</fullName>
    </submittedName>
</protein>
<evidence type="ECO:0000313" key="2">
    <source>
        <dbReference type="EnsemblPlants" id="Zm00001eb090900_P001"/>
    </source>
</evidence>
<dbReference type="PANTHER" id="PTHR34656:SF1">
    <property type="entry name" value="PYRROLINE-5-CARBOXYLATE REDUCTASE"/>
    <property type="match status" value="1"/>
</dbReference>
<keyword evidence="1" id="KW-1133">Transmembrane helix</keyword>
<evidence type="ECO:0000256" key="1">
    <source>
        <dbReference type="SAM" id="Phobius"/>
    </source>
</evidence>
<name>A0A804MJH3_MAIZE</name>
<dbReference type="AlphaFoldDB" id="A0A804MJH3"/>
<organism evidence="2 3">
    <name type="scientific">Zea mays</name>
    <name type="common">Maize</name>
    <dbReference type="NCBI Taxonomy" id="4577"/>
    <lineage>
        <taxon>Eukaryota</taxon>
        <taxon>Viridiplantae</taxon>
        <taxon>Streptophyta</taxon>
        <taxon>Embryophyta</taxon>
        <taxon>Tracheophyta</taxon>
        <taxon>Spermatophyta</taxon>
        <taxon>Magnoliopsida</taxon>
        <taxon>Liliopsida</taxon>
        <taxon>Poales</taxon>
        <taxon>Poaceae</taxon>
        <taxon>PACMAD clade</taxon>
        <taxon>Panicoideae</taxon>
        <taxon>Andropogonodae</taxon>
        <taxon>Andropogoneae</taxon>
        <taxon>Tripsacinae</taxon>
        <taxon>Zea</taxon>
    </lineage>
</organism>
<reference evidence="3" key="1">
    <citation type="submission" date="2015-12" db="EMBL/GenBank/DDBJ databases">
        <title>Update maize B73 reference genome by single molecule sequencing technologies.</title>
        <authorList>
            <consortium name="Maize Genome Sequencing Project"/>
            <person name="Ware D."/>
        </authorList>
    </citation>
    <scope>NUCLEOTIDE SEQUENCE [LARGE SCALE GENOMIC DNA]</scope>
    <source>
        <strain evidence="3">cv. B73</strain>
    </source>
</reference>
<dbReference type="Proteomes" id="UP000007305">
    <property type="component" value="Chromosome 2"/>
</dbReference>
<dbReference type="EnsemblPlants" id="Zm00001eb090900_T001">
    <property type="protein sequence ID" value="Zm00001eb090900_P001"/>
    <property type="gene ID" value="Zm00001eb090900"/>
</dbReference>
<reference evidence="2" key="3">
    <citation type="submission" date="2021-05" db="UniProtKB">
        <authorList>
            <consortium name="EnsemblPlants"/>
        </authorList>
    </citation>
    <scope>IDENTIFICATION</scope>
    <source>
        <strain evidence="2">cv. B73</strain>
    </source>
</reference>
<keyword evidence="1" id="KW-0812">Transmembrane</keyword>
<keyword evidence="3" id="KW-1185">Reference proteome</keyword>
<feature type="transmembrane region" description="Helical" evidence="1">
    <location>
        <begin position="6"/>
        <end position="39"/>
    </location>
</feature>
<sequence length="86" mass="9329">MYDVVFSLLYMAVALPFAAPAMLVTWTTVLVLLAFAGCLCRSLVAEGRRTTRDISGLALHVLLRKGNVVAVLLLGRHDDYAGRHAS</sequence>
<evidence type="ECO:0000313" key="3">
    <source>
        <dbReference type="Proteomes" id="UP000007305"/>
    </source>
</evidence>
<proteinExistence type="predicted"/>
<accession>A0A804MJH3</accession>
<dbReference type="PANTHER" id="PTHR34656">
    <property type="entry name" value="PYRROLINE-5-CARBOXYLATE REDUCTASE"/>
    <property type="match status" value="1"/>
</dbReference>
<dbReference type="InParanoid" id="A0A804MJH3"/>
<reference evidence="2" key="2">
    <citation type="submission" date="2019-07" db="EMBL/GenBank/DDBJ databases">
        <authorList>
            <person name="Seetharam A."/>
            <person name="Woodhouse M."/>
            <person name="Cannon E."/>
        </authorList>
    </citation>
    <scope>NUCLEOTIDE SEQUENCE [LARGE SCALE GENOMIC DNA]</scope>
    <source>
        <strain evidence="2">cv. B73</strain>
    </source>
</reference>
<dbReference type="Gramene" id="Zm00001eb090900_T001">
    <property type="protein sequence ID" value="Zm00001eb090900_P001"/>
    <property type="gene ID" value="Zm00001eb090900"/>
</dbReference>